<dbReference type="Gene3D" id="6.20.50.110">
    <property type="entry name" value="Methyltransferase, zinc-binding domain"/>
    <property type="match status" value="1"/>
</dbReference>
<dbReference type="EMBL" id="CP016908">
    <property type="protein sequence ID" value="APR99591.1"/>
    <property type="molecule type" value="Genomic_DNA"/>
</dbReference>
<dbReference type="InterPro" id="IPR038576">
    <property type="entry name" value="Methyltransf_Zn-bd_dom_put_sf"/>
</dbReference>
<organism evidence="3 4">
    <name type="scientific">Pajaroellobacter abortibovis</name>
    <dbReference type="NCBI Taxonomy" id="1882918"/>
    <lineage>
        <taxon>Bacteria</taxon>
        <taxon>Pseudomonadati</taxon>
        <taxon>Myxococcota</taxon>
        <taxon>Polyangia</taxon>
        <taxon>Polyangiales</taxon>
        <taxon>Polyangiaceae</taxon>
    </lineage>
</organism>
<dbReference type="GO" id="GO:0008168">
    <property type="term" value="F:methyltransferase activity"/>
    <property type="evidence" value="ECO:0007669"/>
    <property type="project" value="UniProtKB-KW"/>
</dbReference>
<dbReference type="InterPro" id="IPR029063">
    <property type="entry name" value="SAM-dependent_MTases_sf"/>
</dbReference>
<dbReference type="PANTHER" id="PTHR43861:SF5">
    <property type="entry name" value="BLL5978 PROTEIN"/>
    <property type="match status" value="1"/>
</dbReference>
<dbReference type="SUPFAM" id="SSF53335">
    <property type="entry name" value="S-adenosyl-L-methionine-dependent methyltransferases"/>
    <property type="match status" value="1"/>
</dbReference>
<dbReference type="Gene3D" id="3.40.50.720">
    <property type="entry name" value="NAD(P)-binding Rossmann-like Domain"/>
    <property type="match status" value="1"/>
</dbReference>
<keyword evidence="3" id="KW-0489">Methyltransferase</keyword>
<protein>
    <submittedName>
        <fullName evidence="3">Methyltransferase</fullName>
    </submittedName>
</protein>
<dbReference type="KEGG" id="pabo:BCY86_02025"/>
<dbReference type="AlphaFoldDB" id="A0A1L6MVQ5"/>
<keyword evidence="3" id="KW-0808">Transferase</keyword>
<dbReference type="PANTHER" id="PTHR43861">
    <property type="entry name" value="TRANS-ACONITATE 2-METHYLTRANSFERASE-RELATED"/>
    <property type="match status" value="1"/>
</dbReference>
<reference evidence="3 4" key="1">
    <citation type="submission" date="2016-08" db="EMBL/GenBank/DDBJ databases">
        <title>Identification and validation of antigenic proteins from Pajaroellobacter abortibovis using de-novo genome sequence assembly and reverse vaccinology.</title>
        <authorList>
            <person name="Welly B.T."/>
            <person name="Miller M.R."/>
            <person name="Stott J.L."/>
            <person name="Blanchard M.T."/>
            <person name="Islas-Trejo A.D."/>
            <person name="O'Rourke S.M."/>
            <person name="Young A.E."/>
            <person name="Medrano J.F."/>
            <person name="Van Eenennaam A.L."/>
        </authorList>
    </citation>
    <scope>NUCLEOTIDE SEQUENCE [LARGE SCALE GENOMIC DNA]</scope>
    <source>
        <strain evidence="3 4">BTF92-0548A/99-0131</strain>
    </source>
</reference>
<dbReference type="Gene3D" id="3.40.50.150">
    <property type="entry name" value="Vaccinia Virus protein VP39"/>
    <property type="match status" value="1"/>
</dbReference>
<feature type="domain" description="Methyltransferase putative zinc binding" evidence="1">
    <location>
        <begin position="10"/>
        <end position="71"/>
    </location>
</feature>
<name>A0A1L6MVQ5_9BACT</name>
<accession>A0A1L6MVQ5</accession>
<dbReference type="Pfam" id="PF08421">
    <property type="entry name" value="Methyltransf_13"/>
    <property type="match status" value="1"/>
</dbReference>
<evidence type="ECO:0000313" key="3">
    <source>
        <dbReference type="EMBL" id="APR99591.1"/>
    </source>
</evidence>
<evidence type="ECO:0000259" key="2">
    <source>
        <dbReference type="Pfam" id="PF08484"/>
    </source>
</evidence>
<dbReference type="Pfam" id="PF08484">
    <property type="entry name" value="Methyltransf_14"/>
    <property type="match status" value="1"/>
</dbReference>
<dbReference type="RefSeq" id="WP_075276238.1">
    <property type="nucleotide sequence ID" value="NZ_CP016908.1"/>
</dbReference>
<dbReference type="Proteomes" id="UP000185544">
    <property type="component" value="Chromosome"/>
</dbReference>
<dbReference type="OrthoDB" id="9815644at2"/>
<evidence type="ECO:0000259" key="1">
    <source>
        <dbReference type="Pfam" id="PF08421"/>
    </source>
</evidence>
<keyword evidence="4" id="KW-1185">Reference proteome</keyword>
<gene>
    <name evidence="3" type="ORF">BCY86_02025</name>
</gene>
<feature type="domain" description="C-methyltransferase" evidence="2">
    <location>
        <begin position="251"/>
        <end position="408"/>
    </location>
</feature>
<dbReference type="GO" id="GO:0032259">
    <property type="term" value="P:methylation"/>
    <property type="evidence" value="ECO:0007669"/>
    <property type="project" value="UniProtKB-KW"/>
</dbReference>
<dbReference type="Pfam" id="PF13489">
    <property type="entry name" value="Methyltransf_23"/>
    <property type="match status" value="1"/>
</dbReference>
<sequence>MSNLSRKYACRICGDELLEDVLSFGRMPLANLLLTYEELDKPELTYPLDLVRCPSCSLVQITETVAPEVLFREYLYFSSFSDTMLRHASELVERIIHMKSLSHGNLVVEIASNDGYLLQHYKKSQIPVLGIEPATNVARLAREKLGIPTITEFFDTSLAADLAAKGQKADVIHMHNVLAHVSNLHSVVEGVRLLLKEDGLCVIEVPYLKKLIEQCEFDTIYHEHLCYFSLTSLVYLMKCHELSIVDVEQIPIHGGSLRLFVKHDVEVSIQASVQALLDEEIRWGLLKKEIYSGFSDRALKLKIEFRNLIQDLKRRGKRIAAYGAAAKGSTLLNYFEIGKEWIDFVVDRNVYKQNRFMPGVRIPIFSLAKIEELMPEYIVLLVWNFSEEVLQQQASYRRRGGHFIFPIPEIKIV</sequence>
<evidence type="ECO:0000313" key="4">
    <source>
        <dbReference type="Proteomes" id="UP000185544"/>
    </source>
</evidence>
<dbReference type="InterPro" id="IPR013630">
    <property type="entry name" value="Methyltransf_Zn-bd_dom_put"/>
</dbReference>
<proteinExistence type="predicted"/>
<dbReference type="STRING" id="1882918.BCY86_02025"/>
<dbReference type="InterPro" id="IPR013691">
    <property type="entry name" value="MeTrfase_14"/>
</dbReference>